<feature type="domain" description="4Fe-4S ferredoxin-type" evidence="1">
    <location>
        <begin position="6"/>
        <end position="36"/>
    </location>
</feature>
<gene>
    <name evidence="2" type="ORF">DHM44_05425</name>
</gene>
<dbReference type="SUPFAM" id="SSF54862">
    <property type="entry name" value="4Fe-4S ferredoxins"/>
    <property type="match status" value="1"/>
</dbReference>
<comment type="caution">
    <text evidence="2">The sequence shown here is derived from an EMBL/GenBank/DDBJ whole genome shotgun (WGS) entry which is preliminary data.</text>
</comment>
<name>A0A3D5QBR3_FLESI</name>
<protein>
    <submittedName>
        <fullName evidence="2">4Fe-4S ferredoxin</fullName>
    </submittedName>
</protein>
<dbReference type="Proteomes" id="UP000262325">
    <property type="component" value="Unassembled WGS sequence"/>
</dbReference>
<accession>A0A3D5QBR3</accession>
<dbReference type="Pfam" id="PF12797">
    <property type="entry name" value="Fer4_2"/>
    <property type="match status" value="1"/>
</dbReference>
<dbReference type="PROSITE" id="PS51379">
    <property type="entry name" value="4FE4S_FER_2"/>
    <property type="match status" value="1"/>
</dbReference>
<sequence length="40" mass="4462">MAKKKYAIVLDASKCLNCKACTVACKFENDVPVGHETYRI</sequence>
<organism evidence="2 3">
    <name type="scientific">Flexistipes sinusarabici</name>
    <dbReference type="NCBI Taxonomy" id="2352"/>
    <lineage>
        <taxon>Bacteria</taxon>
        <taxon>Pseudomonadati</taxon>
        <taxon>Deferribacterota</taxon>
        <taxon>Deferribacteres</taxon>
        <taxon>Deferribacterales</taxon>
        <taxon>Flexistipitaceae</taxon>
        <taxon>Flexistipes</taxon>
    </lineage>
</organism>
<proteinExistence type="predicted"/>
<dbReference type="EMBL" id="DPPF01000108">
    <property type="protein sequence ID" value="HCW93104.1"/>
    <property type="molecule type" value="Genomic_DNA"/>
</dbReference>
<dbReference type="AlphaFoldDB" id="A0A3D5QBR3"/>
<dbReference type="InterPro" id="IPR017896">
    <property type="entry name" value="4Fe4S_Fe-S-bd"/>
</dbReference>
<feature type="non-terminal residue" evidence="2">
    <location>
        <position position="40"/>
    </location>
</feature>
<dbReference type="Gene3D" id="3.30.70.20">
    <property type="match status" value="1"/>
</dbReference>
<evidence type="ECO:0000313" key="2">
    <source>
        <dbReference type="EMBL" id="HCW93104.1"/>
    </source>
</evidence>
<evidence type="ECO:0000259" key="1">
    <source>
        <dbReference type="PROSITE" id="PS51379"/>
    </source>
</evidence>
<reference evidence="2 3" key="1">
    <citation type="journal article" date="2018" name="Nat. Biotechnol.">
        <title>A standardized bacterial taxonomy based on genome phylogeny substantially revises the tree of life.</title>
        <authorList>
            <person name="Parks D.H."/>
            <person name="Chuvochina M."/>
            <person name="Waite D.W."/>
            <person name="Rinke C."/>
            <person name="Skarshewski A."/>
            <person name="Chaumeil P.A."/>
            <person name="Hugenholtz P."/>
        </authorList>
    </citation>
    <scope>NUCLEOTIDE SEQUENCE [LARGE SCALE GENOMIC DNA]</scope>
    <source>
        <strain evidence="2">UBA8672</strain>
    </source>
</reference>
<evidence type="ECO:0000313" key="3">
    <source>
        <dbReference type="Proteomes" id="UP000262325"/>
    </source>
</evidence>